<proteinExistence type="predicted"/>
<name>A0ABQ0LCM0_MYCCL</name>
<protein>
    <recommendedName>
        <fullName evidence="4">Secreted protein</fullName>
    </recommendedName>
</protein>
<gene>
    <name evidence="2" type="ORF">MCHLO_06237</name>
</gene>
<keyword evidence="1" id="KW-0732">Signal</keyword>
<dbReference type="Proteomes" id="UP000815677">
    <property type="component" value="Unassembled WGS sequence"/>
</dbReference>
<evidence type="ECO:0000313" key="2">
    <source>
        <dbReference type="EMBL" id="GAT48868.1"/>
    </source>
</evidence>
<feature type="chain" id="PRO_5045943693" description="Secreted protein" evidence="1">
    <location>
        <begin position="28"/>
        <end position="135"/>
    </location>
</feature>
<accession>A0ABQ0LCM0</accession>
<sequence>MIIARLLFLTRNKFIAVELLYLSCCTGSCPSGLYAAACSPTGARANSKVLLSVDLPRLCGDAHKHSIAYKRSPGPVQVPHTLLVFRPPPPSTTRVRCRVSDSFRPSPIGTHWTSTLAAMSPGLPPTRPDRQLPPT</sequence>
<evidence type="ECO:0000313" key="3">
    <source>
        <dbReference type="Proteomes" id="UP000815677"/>
    </source>
</evidence>
<dbReference type="EMBL" id="DF844984">
    <property type="protein sequence ID" value="GAT48868.1"/>
    <property type="molecule type" value="Genomic_DNA"/>
</dbReference>
<feature type="signal peptide" evidence="1">
    <location>
        <begin position="1"/>
        <end position="27"/>
    </location>
</feature>
<reference evidence="2" key="1">
    <citation type="submission" date="2014-09" db="EMBL/GenBank/DDBJ databases">
        <title>Genome sequence of the luminous mushroom Mycena chlorophos for searching fungal bioluminescence genes.</title>
        <authorList>
            <person name="Tanaka Y."/>
            <person name="Kasuga D."/>
            <person name="Oba Y."/>
            <person name="Hase S."/>
            <person name="Sato K."/>
            <person name="Oba Y."/>
            <person name="Sakakibara Y."/>
        </authorList>
    </citation>
    <scope>NUCLEOTIDE SEQUENCE</scope>
</reference>
<keyword evidence="3" id="KW-1185">Reference proteome</keyword>
<evidence type="ECO:0008006" key="4">
    <source>
        <dbReference type="Google" id="ProtNLM"/>
    </source>
</evidence>
<organism evidence="2 3">
    <name type="scientific">Mycena chlorophos</name>
    <name type="common">Agaric fungus</name>
    <name type="synonym">Agaricus chlorophos</name>
    <dbReference type="NCBI Taxonomy" id="658473"/>
    <lineage>
        <taxon>Eukaryota</taxon>
        <taxon>Fungi</taxon>
        <taxon>Dikarya</taxon>
        <taxon>Basidiomycota</taxon>
        <taxon>Agaricomycotina</taxon>
        <taxon>Agaricomycetes</taxon>
        <taxon>Agaricomycetidae</taxon>
        <taxon>Agaricales</taxon>
        <taxon>Marasmiineae</taxon>
        <taxon>Mycenaceae</taxon>
        <taxon>Mycena</taxon>
    </lineage>
</organism>
<evidence type="ECO:0000256" key="1">
    <source>
        <dbReference type="SAM" id="SignalP"/>
    </source>
</evidence>